<evidence type="ECO:0000256" key="1">
    <source>
        <dbReference type="ARBA" id="ARBA00000073"/>
    </source>
</evidence>
<dbReference type="SUPFAM" id="SSF55120">
    <property type="entry name" value="Pseudouridine synthase"/>
    <property type="match status" value="1"/>
</dbReference>
<dbReference type="EMBL" id="VTEV01000007">
    <property type="protein sequence ID" value="TYS65730.1"/>
    <property type="molecule type" value="Genomic_DNA"/>
</dbReference>
<dbReference type="InterPro" id="IPR006145">
    <property type="entry name" value="PsdUridine_synth_RsuA/RluA"/>
</dbReference>
<evidence type="ECO:0000256" key="2">
    <source>
        <dbReference type="ARBA" id="ARBA00010876"/>
    </source>
</evidence>
<dbReference type="InterPro" id="IPR020103">
    <property type="entry name" value="PsdUridine_synth_cat_dom_sf"/>
</dbReference>
<dbReference type="GO" id="GO:0140098">
    <property type="term" value="F:catalytic activity, acting on RNA"/>
    <property type="evidence" value="ECO:0007669"/>
    <property type="project" value="UniProtKB-ARBA"/>
</dbReference>
<protein>
    <recommendedName>
        <fullName evidence="6">Pseudouridine synthase</fullName>
        <ecNumber evidence="6">5.4.99.-</ecNumber>
    </recommendedName>
</protein>
<dbReference type="Pfam" id="PF00849">
    <property type="entry name" value="PseudoU_synth_2"/>
    <property type="match status" value="1"/>
</dbReference>
<sequence length="302" mass="34189">MERFFLVFKAGEHDEGKLLREFLKERQISKAALIDIKFNGGALHVNGSAVTVRYVLQKGDTVEVFFPKEEPSEDLVAEEVPLDIVYEDEYVLVVNKPAGMASIPSREHRHGTLANALLGYYQSKGICSTIHIVTRLDLDTSGLMLIAKHRHAHHLFSLQQKEFGVKRRYEALVHGEMNVDEAEASGTVDAPIGRKDSSIIEREVREDGQRAITHYEVIRVGEGWSHLSLRLETGRTHQIRVHMAYLGHPLLGDSLYGGSMEDGMLRQALHSCELSFFHPVEEREMTFRCELPEDMKRVLGES</sequence>
<keyword evidence="5" id="KW-0694">RNA-binding</keyword>
<dbReference type="OrthoDB" id="9807829at2"/>
<gene>
    <name evidence="8" type="ORF">FZC76_17745</name>
</gene>
<keyword evidence="3 6" id="KW-0413">Isomerase</keyword>
<evidence type="ECO:0000256" key="3">
    <source>
        <dbReference type="ARBA" id="ARBA00023235"/>
    </source>
</evidence>
<dbReference type="PANTHER" id="PTHR21600:SF35">
    <property type="entry name" value="PSEUDOURIDINE SYNTHASE"/>
    <property type="match status" value="1"/>
</dbReference>
<dbReference type="GO" id="GO:0000455">
    <property type="term" value="P:enzyme-directed rRNA pseudouridine synthesis"/>
    <property type="evidence" value="ECO:0007669"/>
    <property type="project" value="TreeGrafter"/>
</dbReference>
<dbReference type="PROSITE" id="PS01129">
    <property type="entry name" value="PSI_RLU"/>
    <property type="match status" value="1"/>
</dbReference>
<comment type="catalytic activity">
    <reaction evidence="1 6">
        <text>a uridine in RNA = a pseudouridine in RNA</text>
        <dbReference type="Rhea" id="RHEA:48348"/>
        <dbReference type="Rhea" id="RHEA-COMP:12068"/>
        <dbReference type="Rhea" id="RHEA-COMP:12069"/>
        <dbReference type="ChEBI" id="CHEBI:65314"/>
        <dbReference type="ChEBI" id="CHEBI:65315"/>
    </reaction>
</comment>
<dbReference type="PANTHER" id="PTHR21600">
    <property type="entry name" value="MITOCHONDRIAL RNA PSEUDOURIDINE SYNTHASE"/>
    <property type="match status" value="1"/>
</dbReference>
<evidence type="ECO:0000256" key="6">
    <source>
        <dbReference type="RuleBase" id="RU362028"/>
    </source>
</evidence>
<accession>A0A5D4SQY5</accession>
<comment type="caution">
    <text evidence="8">The sequence shown here is derived from an EMBL/GenBank/DDBJ whole genome shotgun (WGS) entry which is preliminary data.</text>
</comment>
<dbReference type="FunFam" id="3.30.2350.10:FF:000005">
    <property type="entry name" value="Pseudouridine synthase"/>
    <property type="match status" value="1"/>
</dbReference>
<organism evidence="8 9">
    <name type="scientific">Sutcliffiella horikoshii</name>
    <dbReference type="NCBI Taxonomy" id="79883"/>
    <lineage>
        <taxon>Bacteria</taxon>
        <taxon>Bacillati</taxon>
        <taxon>Bacillota</taxon>
        <taxon>Bacilli</taxon>
        <taxon>Bacillales</taxon>
        <taxon>Bacillaceae</taxon>
        <taxon>Sutcliffiella</taxon>
    </lineage>
</organism>
<reference evidence="8 9" key="1">
    <citation type="submission" date="2019-08" db="EMBL/GenBank/DDBJ databases">
        <title>Bacillus genomes from the desert of Cuatro Cienegas, Coahuila.</title>
        <authorList>
            <person name="Olmedo-Alvarez G."/>
        </authorList>
    </citation>
    <scope>NUCLEOTIDE SEQUENCE [LARGE SCALE GENOMIC DNA]</scope>
    <source>
        <strain evidence="8 9">CH28_1T</strain>
    </source>
</reference>
<evidence type="ECO:0000313" key="8">
    <source>
        <dbReference type="EMBL" id="TYS65730.1"/>
    </source>
</evidence>
<dbReference type="Gene3D" id="3.30.2350.10">
    <property type="entry name" value="Pseudouridine synthase"/>
    <property type="match status" value="1"/>
</dbReference>
<feature type="active site" evidence="4">
    <location>
        <position position="137"/>
    </location>
</feature>
<dbReference type="InterPro" id="IPR006225">
    <property type="entry name" value="PsdUridine_synth_RluC/D"/>
</dbReference>
<name>A0A5D4SQY5_9BACI</name>
<dbReference type="GO" id="GO:0003723">
    <property type="term" value="F:RNA binding"/>
    <property type="evidence" value="ECO:0007669"/>
    <property type="project" value="UniProtKB-KW"/>
</dbReference>
<dbReference type="PROSITE" id="PS50889">
    <property type="entry name" value="S4"/>
    <property type="match status" value="1"/>
</dbReference>
<dbReference type="CDD" id="cd02869">
    <property type="entry name" value="PseudoU_synth_RluA_like"/>
    <property type="match status" value="1"/>
</dbReference>
<dbReference type="RefSeq" id="WP_148989503.1">
    <property type="nucleotide sequence ID" value="NZ_VTEV01000007.1"/>
</dbReference>
<dbReference type="GO" id="GO:0009982">
    <property type="term" value="F:pseudouridine synthase activity"/>
    <property type="evidence" value="ECO:0007669"/>
    <property type="project" value="InterPro"/>
</dbReference>
<evidence type="ECO:0000313" key="9">
    <source>
        <dbReference type="Proteomes" id="UP000322524"/>
    </source>
</evidence>
<dbReference type="Proteomes" id="UP000322524">
    <property type="component" value="Unassembled WGS sequence"/>
</dbReference>
<evidence type="ECO:0000256" key="5">
    <source>
        <dbReference type="PROSITE-ProRule" id="PRU00182"/>
    </source>
</evidence>
<evidence type="ECO:0000256" key="4">
    <source>
        <dbReference type="PIRSR" id="PIRSR606225-1"/>
    </source>
</evidence>
<dbReference type="AlphaFoldDB" id="A0A5D4SQY5"/>
<proteinExistence type="inferred from homology"/>
<comment type="function">
    <text evidence="6">Responsible for synthesis of pseudouridine from uracil.</text>
</comment>
<feature type="domain" description="Pseudouridine synthase RsuA/RluA-like" evidence="7">
    <location>
        <begin position="90"/>
        <end position="244"/>
    </location>
</feature>
<comment type="similarity">
    <text evidence="2 6">Belongs to the pseudouridine synthase RluA family.</text>
</comment>
<evidence type="ECO:0000259" key="7">
    <source>
        <dbReference type="Pfam" id="PF00849"/>
    </source>
</evidence>
<dbReference type="EC" id="5.4.99.-" evidence="6"/>
<dbReference type="InterPro" id="IPR006224">
    <property type="entry name" value="PsdUridine_synth_RluA-like_CS"/>
</dbReference>
<dbReference type="NCBIfam" id="TIGR00005">
    <property type="entry name" value="rluA_subfam"/>
    <property type="match status" value="1"/>
</dbReference>
<dbReference type="InterPro" id="IPR050188">
    <property type="entry name" value="RluA_PseudoU_synthase"/>
</dbReference>
<dbReference type="STRING" id="79883.GCA_001636495_03560"/>